<evidence type="ECO:0000313" key="1">
    <source>
        <dbReference type="EMBL" id="UJQ87194.1"/>
    </source>
</evidence>
<reference evidence="1" key="1">
    <citation type="submission" date="2021-11" db="EMBL/GenBank/DDBJ databases">
        <authorList>
            <person name="Sydney V."/>
            <person name="Hansen K."/>
            <person name="Christner J."/>
            <person name="Deckinger K."/>
            <person name="Miller H."/>
            <person name="Baileys A."/>
            <person name="Berdar T."/>
            <person name="Fuhrer G."/>
            <person name="Everett M."/>
            <person name="Evans I."/>
            <person name="Harbison A."/>
            <person name="Jacks D."/>
            <person name="Philbrick A."/>
            <person name="Learn C."/>
            <person name="Swerdlow S.J."/>
            <person name="Klyczek K."/>
            <person name="Garlena R.A."/>
            <person name="Russell D.A."/>
            <person name="Jacobs-Sera D."/>
            <person name="Hatfull G.F."/>
        </authorList>
    </citation>
    <scope>NUCLEOTIDE SEQUENCE</scope>
</reference>
<organism evidence="1 2">
    <name type="scientific">Arthrobacter phage BaileyBlu</name>
    <dbReference type="NCBI Taxonomy" id="2910754"/>
    <lineage>
        <taxon>Viruses</taxon>
        <taxon>Duplodnaviria</taxon>
        <taxon>Heunggongvirae</taxon>
        <taxon>Uroviricota</taxon>
        <taxon>Caudoviricetes</taxon>
        <taxon>Casidaviridae</taxon>
        <taxon>Baileybluvirus</taxon>
        <taxon>Baileybluvirus baileyblu</taxon>
    </lineage>
</organism>
<name>A0AA49H133_9CAUD</name>
<gene>
    <name evidence="1" type="primary">56</name>
    <name evidence="1" type="ORF">SEA_BAILEYBLU_56</name>
</gene>
<dbReference type="RefSeq" id="YP_010677560.1">
    <property type="nucleotide sequence ID" value="NC_071022.1"/>
</dbReference>
<sequence>MAIDLRTPEFRAGYDLGYSEGAAEVHSDAFEAGWDAALNSFAGSAARVRHAFGTLIAEILCQILNAVRRHRK</sequence>
<proteinExistence type="predicted"/>
<dbReference type="EMBL" id="OL455900">
    <property type="protein sequence ID" value="UJQ87194.1"/>
    <property type="molecule type" value="Genomic_DNA"/>
</dbReference>
<dbReference type="Proteomes" id="UP001200142">
    <property type="component" value="Segment"/>
</dbReference>
<evidence type="ECO:0000313" key="2">
    <source>
        <dbReference type="Proteomes" id="UP001200142"/>
    </source>
</evidence>
<keyword evidence="2" id="KW-1185">Reference proteome</keyword>
<dbReference type="KEGG" id="vg:77953939"/>
<dbReference type="GeneID" id="77953939"/>
<protein>
    <submittedName>
        <fullName evidence="1">Uncharacterized protein</fullName>
    </submittedName>
</protein>
<accession>A0AA49H133</accession>